<sequence length="155" mass="16158">MATEFTLNGAAARFDGDPDTPLLWVLRDHLQLTGTKYGCGIAQCGACTVHLDGKNRRSCVTPIASVAGRSVTTIEGATGKTAEAVKAAWVAIDVPQCGFCQSGQVMSAIGLLAAKPNPTDADIDHGMAGNICRCATYVRIRQAIKDAAKHVETAA</sequence>
<keyword evidence="8" id="KW-1185">Reference proteome</keyword>
<gene>
    <name evidence="7" type="ORF">GCM10011395_10440</name>
</gene>
<evidence type="ECO:0000313" key="8">
    <source>
        <dbReference type="Proteomes" id="UP000618591"/>
    </source>
</evidence>
<keyword evidence="5" id="KW-0411">Iron-sulfur</keyword>
<evidence type="ECO:0000256" key="1">
    <source>
        <dbReference type="ARBA" id="ARBA00022714"/>
    </source>
</evidence>
<name>A0ABQ1GEF8_9SPHN</name>
<dbReference type="EMBL" id="BMDW01000005">
    <property type="protein sequence ID" value="GGA42076.1"/>
    <property type="molecule type" value="Genomic_DNA"/>
</dbReference>
<dbReference type="Proteomes" id="UP000618591">
    <property type="component" value="Unassembled WGS sequence"/>
</dbReference>
<evidence type="ECO:0000256" key="2">
    <source>
        <dbReference type="ARBA" id="ARBA00022723"/>
    </source>
</evidence>
<keyword evidence="2" id="KW-0479">Metal-binding</keyword>
<dbReference type="InterPro" id="IPR006058">
    <property type="entry name" value="2Fe2S_fd_BS"/>
</dbReference>
<dbReference type="RefSeq" id="WP_188445821.1">
    <property type="nucleotide sequence ID" value="NZ_BMDW01000005.1"/>
</dbReference>
<evidence type="ECO:0000256" key="3">
    <source>
        <dbReference type="ARBA" id="ARBA00023002"/>
    </source>
</evidence>
<dbReference type="PROSITE" id="PS51085">
    <property type="entry name" value="2FE2S_FER_2"/>
    <property type="match status" value="1"/>
</dbReference>
<dbReference type="InterPro" id="IPR001041">
    <property type="entry name" value="2Fe-2S_ferredoxin-type"/>
</dbReference>
<evidence type="ECO:0000256" key="4">
    <source>
        <dbReference type="ARBA" id="ARBA00023004"/>
    </source>
</evidence>
<accession>A0ABQ1GEF8</accession>
<dbReference type="InterPro" id="IPR036884">
    <property type="entry name" value="2Fe-2S-bd_dom_sf"/>
</dbReference>
<keyword evidence="3" id="KW-0560">Oxidoreductase</keyword>
<evidence type="ECO:0000256" key="5">
    <source>
        <dbReference type="ARBA" id="ARBA00023014"/>
    </source>
</evidence>
<feature type="domain" description="2Fe-2S ferredoxin-type" evidence="6">
    <location>
        <begin position="1"/>
        <end position="77"/>
    </location>
</feature>
<dbReference type="Pfam" id="PF00111">
    <property type="entry name" value="Fer2"/>
    <property type="match status" value="1"/>
</dbReference>
<dbReference type="Pfam" id="PF01799">
    <property type="entry name" value="Fer2_2"/>
    <property type="match status" value="1"/>
</dbReference>
<dbReference type="Gene3D" id="3.10.20.30">
    <property type="match status" value="1"/>
</dbReference>
<evidence type="ECO:0000313" key="7">
    <source>
        <dbReference type="EMBL" id="GGA42076.1"/>
    </source>
</evidence>
<comment type="caution">
    <text evidence="7">The sequence shown here is derived from an EMBL/GenBank/DDBJ whole genome shotgun (WGS) entry which is preliminary data.</text>
</comment>
<dbReference type="Gene3D" id="1.10.150.120">
    <property type="entry name" value="[2Fe-2S]-binding domain"/>
    <property type="match status" value="1"/>
</dbReference>
<proteinExistence type="predicted"/>
<dbReference type="InterPro" id="IPR036010">
    <property type="entry name" value="2Fe-2S_ferredoxin-like_sf"/>
</dbReference>
<keyword evidence="4" id="KW-0408">Iron</keyword>
<dbReference type="SUPFAM" id="SSF54292">
    <property type="entry name" value="2Fe-2S ferredoxin-like"/>
    <property type="match status" value="1"/>
</dbReference>
<dbReference type="PANTHER" id="PTHR44379:SF2">
    <property type="entry name" value="BLR6218 PROTEIN"/>
    <property type="match status" value="1"/>
</dbReference>
<dbReference type="InterPro" id="IPR012675">
    <property type="entry name" value="Beta-grasp_dom_sf"/>
</dbReference>
<dbReference type="SUPFAM" id="SSF47741">
    <property type="entry name" value="CO dehydrogenase ISP C-domain like"/>
    <property type="match status" value="1"/>
</dbReference>
<reference evidence="8" key="1">
    <citation type="journal article" date="2019" name="Int. J. Syst. Evol. Microbiol.">
        <title>The Global Catalogue of Microorganisms (GCM) 10K type strain sequencing project: providing services to taxonomists for standard genome sequencing and annotation.</title>
        <authorList>
            <consortium name="The Broad Institute Genomics Platform"/>
            <consortium name="The Broad Institute Genome Sequencing Center for Infectious Disease"/>
            <person name="Wu L."/>
            <person name="Ma J."/>
        </authorList>
    </citation>
    <scope>NUCLEOTIDE SEQUENCE [LARGE SCALE GENOMIC DNA]</scope>
    <source>
        <strain evidence="8">CGMCC 1.10106</strain>
    </source>
</reference>
<dbReference type="CDD" id="cd00207">
    <property type="entry name" value="fer2"/>
    <property type="match status" value="1"/>
</dbReference>
<dbReference type="PANTHER" id="PTHR44379">
    <property type="entry name" value="OXIDOREDUCTASE WITH IRON-SULFUR SUBUNIT"/>
    <property type="match status" value="1"/>
</dbReference>
<dbReference type="InterPro" id="IPR002888">
    <property type="entry name" value="2Fe-2S-bd"/>
</dbReference>
<protein>
    <submittedName>
        <fullName evidence="7">(2Fe-2S)-binding protein</fullName>
    </submittedName>
</protein>
<dbReference type="PROSITE" id="PS00197">
    <property type="entry name" value="2FE2S_FER_1"/>
    <property type="match status" value="1"/>
</dbReference>
<keyword evidence="1" id="KW-0001">2Fe-2S</keyword>
<evidence type="ECO:0000259" key="6">
    <source>
        <dbReference type="PROSITE" id="PS51085"/>
    </source>
</evidence>
<organism evidence="7 8">
    <name type="scientific">Sphingomonas psychrolutea</name>
    <dbReference type="NCBI Taxonomy" id="1259676"/>
    <lineage>
        <taxon>Bacteria</taxon>
        <taxon>Pseudomonadati</taxon>
        <taxon>Pseudomonadota</taxon>
        <taxon>Alphaproteobacteria</taxon>
        <taxon>Sphingomonadales</taxon>
        <taxon>Sphingomonadaceae</taxon>
        <taxon>Sphingomonas</taxon>
    </lineage>
</organism>
<dbReference type="InterPro" id="IPR051452">
    <property type="entry name" value="Diverse_Oxidoreductases"/>
</dbReference>